<dbReference type="AlphaFoldDB" id="A0AAE0YG02"/>
<protein>
    <submittedName>
        <fullName evidence="1">Uncharacterized protein</fullName>
    </submittedName>
</protein>
<proteinExistence type="predicted"/>
<reference evidence="1" key="1">
    <citation type="journal article" date="2023" name="G3 (Bethesda)">
        <title>A reference genome for the long-term kleptoplast-retaining sea slug Elysia crispata morphotype clarki.</title>
        <authorList>
            <person name="Eastman K.E."/>
            <person name="Pendleton A.L."/>
            <person name="Shaikh M.A."/>
            <person name="Suttiyut T."/>
            <person name="Ogas R."/>
            <person name="Tomko P."/>
            <person name="Gavelis G."/>
            <person name="Widhalm J.R."/>
            <person name="Wisecaver J.H."/>
        </authorList>
    </citation>
    <scope>NUCLEOTIDE SEQUENCE</scope>
    <source>
        <strain evidence="1">ECLA1</strain>
    </source>
</reference>
<dbReference type="EMBL" id="JAWDGP010006291">
    <property type="protein sequence ID" value="KAK3743909.1"/>
    <property type="molecule type" value="Genomic_DNA"/>
</dbReference>
<gene>
    <name evidence="1" type="ORF">RRG08_054797</name>
</gene>
<sequence>MSNCKGVQIVLTGRKKCNAKKINLLIFTNVRFTSRSPHIQRFKLVDFTEWLGSSFDLPEQRTASESSIVRSMMVWVAQPRSTINANRQPRPDAVMCLWAWHQATALGRLSYKCIDQCALGDVTFDEPRQQNPVTVSKPSSTASDRILYSRWSVQKRYHCGHGNYFYRQSIMNHRKSDRTYKTLETIPLRVSSWGLRYQEE</sequence>
<accession>A0AAE0YG02</accession>
<evidence type="ECO:0000313" key="1">
    <source>
        <dbReference type="EMBL" id="KAK3743909.1"/>
    </source>
</evidence>
<comment type="caution">
    <text evidence="1">The sequence shown here is derived from an EMBL/GenBank/DDBJ whole genome shotgun (WGS) entry which is preliminary data.</text>
</comment>
<keyword evidence="2" id="KW-1185">Reference proteome</keyword>
<name>A0AAE0YG02_9GAST</name>
<evidence type="ECO:0000313" key="2">
    <source>
        <dbReference type="Proteomes" id="UP001283361"/>
    </source>
</evidence>
<organism evidence="1 2">
    <name type="scientific">Elysia crispata</name>
    <name type="common">lettuce slug</name>
    <dbReference type="NCBI Taxonomy" id="231223"/>
    <lineage>
        <taxon>Eukaryota</taxon>
        <taxon>Metazoa</taxon>
        <taxon>Spiralia</taxon>
        <taxon>Lophotrochozoa</taxon>
        <taxon>Mollusca</taxon>
        <taxon>Gastropoda</taxon>
        <taxon>Heterobranchia</taxon>
        <taxon>Euthyneura</taxon>
        <taxon>Panpulmonata</taxon>
        <taxon>Sacoglossa</taxon>
        <taxon>Placobranchoidea</taxon>
        <taxon>Plakobranchidae</taxon>
        <taxon>Elysia</taxon>
    </lineage>
</organism>
<dbReference type="Proteomes" id="UP001283361">
    <property type="component" value="Unassembled WGS sequence"/>
</dbReference>